<dbReference type="PROSITE" id="PS00105">
    <property type="entry name" value="AA_TRANSFER_CLASS_1"/>
    <property type="match status" value="1"/>
</dbReference>
<dbReference type="CDD" id="cd00609">
    <property type="entry name" value="AAT_like"/>
    <property type="match status" value="1"/>
</dbReference>
<comment type="similarity">
    <text evidence="1">Belongs to the class-I pyridoxal-phosphate-dependent aminotransferase family.</text>
</comment>
<dbReference type="GO" id="GO:0016740">
    <property type="term" value="F:transferase activity"/>
    <property type="evidence" value="ECO:0007669"/>
    <property type="project" value="UniProtKB-KW"/>
</dbReference>
<dbReference type="EMBL" id="KZ819636">
    <property type="protein sequence ID" value="PWN91047.1"/>
    <property type="molecule type" value="Genomic_DNA"/>
</dbReference>
<dbReference type="InterPro" id="IPR004839">
    <property type="entry name" value="Aminotransferase_I/II_large"/>
</dbReference>
<accession>A0A316YNU2</accession>
<dbReference type="InterPro" id="IPR015422">
    <property type="entry name" value="PyrdxlP-dep_Trfase_small"/>
</dbReference>
<dbReference type="InterPro" id="IPR004838">
    <property type="entry name" value="NHTrfase_class1_PyrdxlP-BS"/>
</dbReference>
<dbReference type="Gene3D" id="3.40.640.10">
    <property type="entry name" value="Type I PLP-dependent aspartate aminotransferase-like (Major domain)"/>
    <property type="match status" value="1"/>
</dbReference>
<dbReference type="Proteomes" id="UP000245768">
    <property type="component" value="Unassembled WGS sequence"/>
</dbReference>
<name>A0A316YNU2_9BASI</name>
<dbReference type="InterPro" id="IPR015421">
    <property type="entry name" value="PyrdxlP-dep_Trfase_major"/>
</dbReference>
<dbReference type="RefSeq" id="XP_025378245.1">
    <property type="nucleotide sequence ID" value="XM_025525079.1"/>
</dbReference>
<dbReference type="GeneID" id="37046995"/>
<dbReference type="InParanoid" id="A0A316YNU2"/>
<proteinExistence type="inferred from homology"/>
<evidence type="ECO:0000256" key="1">
    <source>
        <dbReference type="ARBA" id="ARBA00007441"/>
    </source>
</evidence>
<organism evidence="4 5">
    <name type="scientific">Acaromyces ingoldii</name>
    <dbReference type="NCBI Taxonomy" id="215250"/>
    <lineage>
        <taxon>Eukaryota</taxon>
        <taxon>Fungi</taxon>
        <taxon>Dikarya</taxon>
        <taxon>Basidiomycota</taxon>
        <taxon>Ustilaginomycotina</taxon>
        <taxon>Exobasidiomycetes</taxon>
        <taxon>Exobasidiales</taxon>
        <taxon>Cryptobasidiaceae</taxon>
        <taxon>Acaromyces</taxon>
    </lineage>
</organism>
<dbReference type="Pfam" id="PF00155">
    <property type="entry name" value="Aminotran_1_2"/>
    <property type="match status" value="1"/>
</dbReference>
<dbReference type="PANTHER" id="PTHR43510">
    <property type="entry name" value="AMINOTRANSFERASE FUNCTION, HYPOTHETICAL (EUROFUNG)"/>
    <property type="match status" value="1"/>
</dbReference>
<dbReference type="GO" id="GO:0030170">
    <property type="term" value="F:pyridoxal phosphate binding"/>
    <property type="evidence" value="ECO:0007669"/>
    <property type="project" value="InterPro"/>
</dbReference>
<dbReference type="Gene3D" id="3.90.1150.10">
    <property type="entry name" value="Aspartate Aminotransferase, domain 1"/>
    <property type="match status" value="1"/>
</dbReference>
<dbReference type="SUPFAM" id="SSF53383">
    <property type="entry name" value="PLP-dependent transferases"/>
    <property type="match status" value="1"/>
</dbReference>
<gene>
    <name evidence="4" type="ORF">FA10DRAFT_302227</name>
</gene>
<dbReference type="PANTHER" id="PTHR43510:SF1">
    <property type="entry name" value="AMINOTRANSFERASE FUNCTION, HYPOTHETICAL (EUROFUNG)"/>
    <property type="match status" value="1"/>
</dbReference>
<dbReference type="AlphaFoldDB" id="A0A316YNU2"/>
<evidence type="ECO:0000313" key="4">
    <source>
        <dbReference type="EMBL" id="PWN91047.1"/>
    </source>
</evidence>
<keyword evidence="2" id="KW-0663">Pyridoxal phosphate</keyword>
<sequence>MSSLKRFELNRWIHQYHHEAKYDLAGSCCDPIAIETLLQWSKEEGEQPPSELDLFKTAQSYAPMGGDPRLRLRIAQSFYSRSSLGTENVLATHGGITANFAVFLALVRAPSHVVCTFPTYQQLYDVPMSLGADVSLWKARPDTHWRGSMKELEGLLRPSTRLLVLNHPNNPTGQVLSRGEMTQIIDLVRKASPECYILCDEAHAPILHSADGGQTATTFMDVATDSGFNRAIVTGSFSKSLSLAGIRVGWIATPDLALVEDLTTCLDHTVISCTKLGTELALLALSDKIRTRILSRNVALTRANADVLRAWCKAQGLEMTPCLGGAISLVHLGDDIDDVDFSQRACQESGTLLAPASTCFETPHWVRVCLGVPTEELRAGLEALSSFLPQYRR</sequence>
<reference evidence="4 5" key="1">
    <citation type="journal article" date="2018" name="Mol. Biol. Evol.">
        <title>Broad Genomic Sampling Reveals a Smut Pathogenic Ancestry of the Fungal Clade Ustilaginomycotina.</title>
        <authorList>
            <person name="Kijpornyongpan T."/>
            <person name="Mondo S.J."/>
            <person name="Barry K."/>
            <person name="Sandor L."/>
            <person name="Lee J."/>
            <person name="Lipzen A."/>
            <person name="Pangilinan J."/>
            <person name="LaButti K."/>
            <person name="Hainaut M."/>
            <person name="Henrissat B."/>
            <person name="Grigoriev I.V."/>
            <person name="Spatafora J.W."/>
            <person name="Aime M.C."/>
        </authorList>
    </citation>
    <scope>NUCLEOTIDE SEQUENCE [LARGE SCALE GENOMIC DNA]</scope>
    <source>
        <strain evidence="4 5">MCA 4198</strain>
    </source>
</reference>
<dbReference type="InterPro" id="IPR015424">
    <property type="entry name" value="PyrdxlP-dep_Trfase"/>
</dbReference>
<protein>
    <submittedName>
        <fullName evidence="4">PLP-dependent transferase</fullName>
    </submittedName>
</protein>
<dbReference type="OrthoDB" id="7042322at2759"/>
<evidence type="ECO:0000259" key="3">
    <source>
        <dbReference type="Pfam" id="PF00155"/>
    </source>
</evidence>
<evidence type="ECO:0000256" key="2">
    <source>
        <dbReference type="ARBA" id="ARBA00022898"/>
    </source>
</evidence>
<evidence type="ECO:0000313" key="5">
    <source>
        <dbReference type="Proteomes" id="UP000245768"/>
    </source>
</evidence>
<feature type="domain" description="Aminotransferase class I/classII large" evidence="3">
    <location>
        <begin position="44"/>
        <end position="384"/>
    </location>
</feature>
<keyword evidence="4" id="KW-0808">Transferase</keyword>
<dbReference type="STRING" id="215250.A0A316YNU2"/>
<keyword evidence="5" id="KW-1185">Reference proteome</keyword>